<feature type="region of interest" description="Disordered" evidence="2">
    <location>
        <begin position="239"/>
        <end position="294"/>
    </location>
</feature>
<dbReference type="InterPro" id="IPR039874">
    <property type="entry name" value="WAPL"/>
</dbReference>
<feature type="region of interest" description="Disordered" evidence="2">
    <location>
        <begin position="783"/>
        <end position="804"/>
    </location>
</feature>
<feature type="compositionally biased region" description="Polar residues" evidence="2">
    <location>
        <begin position="1"/>
        <end position="12"/>
    </location>
</feature>
<dbReference type="OrthoDB" id="78088at2759"/>
<dbReference type="PANTHER" id="PTHR22100:SF13">
    <property type="entry name" value="WINGS APART-LIKE PROTEIN HOMOLOG"/>
    <property type="match status" value="1"/>
</dbReference>
<dbReference type="STRING" id="1095629.A0A0C9XKV4"/>
<gene>
    <name evidence="4" type="ORF">K443DRAFT_682034</name>
</gene>
<proteinExistence type="inferred from homology"/>
<dbReference type="Pfam" id="PF07814">
    <property type="entry name" value="WAPL"/>
    <property type="match status" value="1"/>
</dbReference>
<reference evidence="5" key="2">
    <citation type="submission" date="2015-01" db="EMBL/GenBank/DDBJ databases">
        <title>Evolutionary Origins and Diversification of the Mycorrhizal Mutualists.</title>
        <authorList>
            <consortium name="DOE Joint Genome Institute"/>
            <consortium name="Mycorrhizal Genomics Consortium"/>
            <person name="Kohler A."/>
            <person name="Kuo A."/>
            <person name="Nagy L.G."/>
            <person name="Floudas D."/>
            <person name="Copeland A."/>
            <person name="Barry K.W."/>
            <person name="Cichocki N."/>
            <person name="Veneault-Fourrey C."/>
            <person name="LaButti K."/>
            <person name="Lindquist E.A."/>
            <person name="Lipzen A."/>
            <person name="Lundell T."/>
            <person name="Morin E."/>
            <person name="Murat C."/>
            <person name="Riley R."/>
            <person name="Ohm R."/>
            <person name="Sun H."/>
            <person name="Tunlid A."/>
            <person name="Henrissat B."/>
            <person name="Grigoriev I.V."/>
            <person name="Hibbett D.S."/>
            <person name="Martin F."/>
        </authorList>
    </citation>
    <scope>NUCLEOTIDE SEQUENCE [LARGE SCALE GENOMIC DNA]</scope>
    <source>
        <strain evidence="5">LaAM-08-1</strain>
    </source>
</reference>
<dbReference type="InterPro" id="IPR011989">
    <property type="entry name" value="ARM-like"/>
</dbReference>
<feature type="domain" description="Wings apart-like protein C-terminal" evidence="3">
    <location>
        <begin position="298"/>
        <end position="658"/>
    </location>
</feature>
<comment type="similarity">
    <text evidence="1">Belongs to the WAPL family.</text>
</comment>
<evidence type="ECO:0000313" key="5">
    <source>
        <dbReference type="Proteomes" id="UP000054477"/>
    </source>
</evidence>
<feature type="compositionally biased region" description="Polar residues" evidence="2">
    <location>
        <begin position="257"/>
        <end position="267"/>
    </location>
</feature>
<reference evidence="4 5" key="1">
    <citation type="submission" date="2014-04" db="EMBL/GenBank/DDBJ databases">
        <authorList>
            <consortium name="DOE Joint Genome Institute"/>
            <person name="Kuo A."/>
            <person name="Kohler A."/>
            <person name="Nagy L.G."/>
            <person name="Floudas D."/>
            <person name="Copeland A."/>
            <person name="Barry K.W."/>
            <person name="Cichocki N."/>
            <person name="Veneault-Fourrey C."/>
            <person name="LaButti K."/>
            <person name="Lindquist E.A."/>
            <person name="Lipzen A."/>
            <person name="Lundell T."/>
            <person name="Morin E."/>
            <person name="Murat C."/>
            <person name="Sun H."/>
            <person name="Tunlid A."/>
            <person name="Henrissat B."/>
            <person name="Grigoriev I.V."/>
            <person name="Hibbett D.S."/>
            <person name="Martin F."/>
            <person name="Nordberg H.P."/>
            <person name="Cantor M.N."/>
            <person name="Hua S.X."/>
        </authorList>
    </citation>
    <scope>NUCLEOTIDE SEQUENCE [LARGE SCALE GENOMIC DNA]</scope>
    <source>
        <strain evidence="4 5">LaAM-08-1</strain>
    </source>
</reference>
<evidence type="ECO:0000256" key="1">
    <source>
        <dbReference type="ARBA" id="ARBA00006854"/>
    </source>
</evidence>
<organism evidence="4 5">
    <name type="scientific">Laccaria amethystina LaAM-08-1</name>
    <dbReference type="NCBI Taxonomy" id="1095629"/>
    <lineage>
        <taxon>Eukaryota</taxon>
        <taxon>Fungi</taxon>
        <taxon>Dikarya</taxon>
        <taxon>Basidiomycota</taxon>
        <taxon>Agaricomycotina</taxon>
        <taxon>Agaricomycetes</taxon>
        <taxon>Agaricomycetidae</taxon>
        <taxon>Agaricales</taxon>
        <taxon>Agaricineae</taxon>
        <taxon>Hydnangiaceae</taxon>
        <taxon>Laccaria</taxon>
    </lineage>
</organism>
<sequence>MPTTCGSSTYNAKTYGKRSLKRERGDEESFVVDRNDSSKKRHKVSEQQLRSLTPEANVEASQLRKPTVLMTYGTPKKSKSSRDSPSPSSAPTASPSQPQKLARDLSQIFAAVTPTHSPSPSLQKLAKRMLARSKTESSIDSQFTNDNSLDRTPSLPNFPSSSSQRKSNAVDVNIGDSGNSLPFSAPAPVRTTTRTYAGKSRSFLVALPSSSLPADALHDLEQEEDDYLTRESYSSLRTRWGVDNSEDDPYPFDSPSPKKSNSATPDASPSKRSKGKSRVLPASARPIPPLPNGLMNPLKSITELRNKGESRRFLDEVGYLFEGMDPSGGIELRRASALEITTKLCNPEFSRKAKAADFFGRTWDLFLDAGAGKGHDKILDILLVFFTSLVARDATLVADLAQRRLSTLTVDPASSSTEQEQSDHKPRSFVDTLFKLLEITTSSPDPLKFVGAKSNLGDEGFKKFCFRKKDRGTLNTIYNAIAKESCLFPSETPISTSLLITQTLQAISPSLIPTRHFPILLASLRASLASSTSISSSSPGSLASSLHLRWREAMQEVPYLGVYHYLKLLDTYLLSQWESDEDVDGLQGEYLNDQIMEEARDDWLVDDLVALGVCAENQMANDTLDQHSVRNCLEITLRVLVSLTHGDELWGEKVVQNTCAMNLLMRTSAQAGRRMMQGKDAVRVKEEVDIMPKVEDAAEGSSESVAHNRDREETHALDQLCLALGLLTNLVQVAPSAKDVLRETHLDPSCTLRKRSCLHNCTCPNAISALEILMHLYIQQQPPSSNAAPAHKLKPTPSPEPELDAEADASFLRGHLAVLFGLLMRGSPVNQTTILAYLPTPSGGVGGKGSDRIKLNRLVNQAREFVAFFAVVSGSSADGEKESKVARDIVRFLEQQRDAL</sequence>
<feature type="compositionally biased region" description="Low complexity" evidence="2">
    <location>
        <begin position="83"/>
        <end position="100"/>
    </location>
</feature>
<dbReference type="Proteomes" id="UP000054477">
    <property type="component" value="Unassembled WGS sequence"/>
</dbReference>
<keyword evidence="5" id="KW-1185">Reference proteome</keyword>
<evidence type="ECO:0000256" key="2">
    <source>
        <dbReference type="SAM" id="MobiDB-lite"/>
    </source>
</evidence>
<name>A0A0C9XKV4_9AGAR</name>
<accession>A0A0C9XKV4</accession>
<dbReference type="InterPro" id="IPR022771">
    <property type="entry name" value="WAPL_C"/>
</dbReference>
<evidence type="ECO:0000259" key="3">
    <source>
        <dbReference type="Pfam" id="PF07814"/>
    </source>
</evidence>
<dbReference type="AlphaFoldDB" id="A0A0C9XKV4"/>
<feature type="region of interest" description="Disordered" evidence="2">
    <location>
        <begin position="1"/>
        <end position="189"/>
    </location>
</feature>
<feature type="compositionally biased region" description="Basic and acidic residues" evidence="2">
    <location>
        <begin position="22"/>
        <end position="38"/>
    </location>
</feature>
<feature type="compositionally biased region" description="Polar residues" evidence="2">
    <location>
        <begin position="136"/>
        <end position="167"/>
    </location>
</feature>
<evidence type="ECO:0000313" key="4">
    <source>
        <dbReference type="EMBL" id="KIJ96807.1"/>
    </source>
</evidence>
<dbReference type="EMBL" id="KN838710">
    <property type="protein sequence ID" value="KIJ96807.1"/>
    <property type="molecule type" value="Genomic_DNA"/>
</dbReference>
<dbReference type="PANTHER" id="PTHR22100">
    <property type="entry name" value="WINGS APART-LIKE PROTEIN HOMOLOG"/>
    <property type="match status" value="1"/>
</dbReference>
<dbReference type="HOGENOM" id="CLU_012436_0_0_1"/>
<protein>
    <recommendedName>
        <fullName evidence="3">Wings apart-like protein C-terminal domain-containing protein</fullName>
    </recommendedName>
</protein>
<dbReference type="Gene3D" id="1.25.10.10">
    <property type="entry name" value="Leucine-rich Repeat Variant"/>
    <property type="match status" value="2"/>
</dbReference>